<accession>A0A2H4JFY0</accession>
<organism evidence="1">
    <name type="scientific">uncultured Caudovirales phage</name>
    <dbReference type="NCBI Taxonomy" id="2100421"/>
    <lineage>
        <taxon>Viruses</taxon>
        <taxon>Duplodnaviria</taxon>
        <taxon>Heunggongvirae</taxon>
        <taxon>Uroviricota</taxon>
        <taxon>Caudoviricetes</taxon>
        <taxon>Peduoviridae</taxon>
        <taxon>Maltschvirus</taxon>
        <taxon>Maltschvirus maltsch</taxon>
    </lineage>
</organism>
<protein>
    <submittedName>
        <fullName evidence="1">Uncharacterized protein</fullName>
    </submittedName>
</protein>
<name>A0A2H4JFY0_9CAUD</name>
<reference evidence="1" key="1">
    <citation type="submission" date="2017-06" db="EMBL/GenBank/DDBJ databases">
        <title>Novel phages from South African skin metaviromes.</title>
        <authorList>
            <person name="van Zyl L.J."/>
            <person name="Abrahams Y."/>
            <person name="Stander E.A."/>
            <person name="Kirby B.M."/>
            <person name="Clavaud C."/>
            <person name="Farcet C."/>
            <person name="Breton L."/>
            <person name="Trindade M.I."/>
        </authorList>
    </citation>
    <scope>NUCLEOTIDE SEQUENCE</scope>
</reference>
<gene>
    <name evidence="1" type="ORF">3S1_13</name>
</gene>
<dbReference type="EMBL" id="MF417930">
    <property type="protein sequence ID" value="ASN71648.1"/>
    <property type="molecule type" value="Genomic_DNA"/>
</dbReference>
<sequence>MEQQTQKKVTSKRVEIDTVKKDILEKVKEVRMEAQESKDVLEEVKRILGRE</sequence>
<proteinExistence type="predicted"/>
<evidence type="ECO:0000313" key="1">
    <source>
        <dbReference type="EMBL" id="ASN71648.1"/>
    </source>
</evidence>